<feature type="region of interest" description="Disordered" evidence="9">
    <location>
        <begin position="442"/>
        <end position="471"/>
    </location>
</feature>
<evidence type="ECO:0000256" key="8">
    <source>
        <dbReference type="ARBA" id="ARBA00031113"/>
    </source>
</evidence>
<organism evidence="11">
    <name type="scientific">Spumella elongata</name>
    <dbReference type="NCBI Taxonomy" id="89044"/>
    <lineage>
        <taxon>Eukaryota</taxon>
        <taxon>Sar</taxon>
        <taxon>Stramenopiles</taxon>
        <taxon>Ochrophyta</taxon>
        <taxon>Chrysophyceae</taxon>
        <taxon>Chromulinales</taxon>
        <taxon>Chromulinaceae</taxon>
        <taxon>Spumella</taxon>
    </lineage>
</organism>
<dbReference type="PROSITE" id="PS50862">
    <property type="entry name" value="AA_TRNA_LIGASE_II"/>
    <property type="match status" value="1"/>
</dbReference>
<feature type="compositionally biased region" description="Basic and acidic residues" evidence="9">
    <location>
        <begin position="512"/>
        <end position="527"/>
    </location>
</feature>
<dbReference type="InterPro" id="IPR010978">
    <property type="entry name" value="tRNA-bd_arm"/>
</dbReference>
<evidence type="ECO:0000256" key="1">
    <source>
        <dbReference type="ARBA" id="ARBA00010728"/>
    </source>
</evidence>
<evidence type="ECO:0000256" key="9">
    <source>
        <dbReference type="SAM" id="MobiDB-lite"/>
    </source>
</evidence>
<keyword evidence="5" id="KW-0067">ATP-binding</keyword>
<dbReference type="SUPFAM" id="SSF46589">
    <property type="entry name" value="tRNA-binding arm"/>
    <property type="match status" value="1"/>
</dbReference>
<dbReference type="InterPro" id="IPR045864">
    <property type="entry name" value="aa-tRNA-synth_II/BPL/LPL"/>
</dbReference>
<sequence length="639" mass="69443">MPLDINLFRANAGGNPELIRESQRRRFASVEVVDEVIAKDEKWRILTGTIDDLRKKRNAVQKEVAVKMKAKEAADAQVAEIKAIGEEILAAEAEQKALKIEVDRLVGTIGNLVESGVPVSQDEDKDNLVVRKWGVPRDPAGMLNHHDLLWRIGGYEPERGAQIAGHRGYFLKDAGVLLNQAFINYGIAFLRKRNYNVLQPPYMMKKDMMAGVAQLEQFDEELYKVSGGSDGEDKYLIATSEQPICGYHANEWLEEKSLPIRYSGISTCFRKEAGKHGKDTWGIFRVHQFEKVEQFAIVEGDLETSNKMQEEMIATAEEFYQSLGFPYHVINIVSGALNNAAIRKYDLECWFPGYNAYRELVSCSNCTDYQSRAMEIRCGMKKLGDREKKYVHMLNATLCATGRAICCLLETYQEADGVRIPEVLVPFMGGITFLPFVRDSKPADKSAAAGDKKKEAAGTSDKKKEDKPKAEKPAAAASAAVAAPVVAAAAVAVAAVTVALADASVAAPAAPTKEEKPKTEKAPKIDLSRPPAVPILPPKYTTPAPAKLAAAGAATISATTVPSAEEVQAASADASNSAWLSALDARLAYFSYVSGFQPGAADASLLAAVVASGAEGHANVARWLRSVQSFSAEERAQWA</sequence>
<evidence type="ECO:0000256" key="4">
    <source>
        <dbReference type="ARBA" id="ARBA00022741"/>
    </source>
</evidence>
<evidence type="ECO:0000259" key="10">
    <source>
        <dbReference type="PROSITE" id="PS50862"/>
    </source>
</evidence>
<dbReference type="GO" id="GO:0004828">
    <property type="term" value="F:serine-tRNA ligase activity"/>
    <property type="evidence" value="ECO:0007669"/>
    <property type="project" value="UniProtKB-EC"/>
</dbReference>
<evidence type="ECO:0000256" key="7">
    <source>
        <dbReference type="ARBA" id="ARBA00023146"/>
    </source>
</evidence>
<reference evidence="11" key="1">
    <citation type="submission" date="2021-01" db="EMBL/GenBank/DDBJ databases">
        <authorList>
            <person name="Corre E."/>
            <person name="Pelletier E."/>
            <person name="Niang G."/>
            <person name="Scheremetjew M."/>
            <person name="Finn R."/>
            <person name="Kale V."/>
            <person name="Holt S."/>
            <person name="Cochrane G."/>
            <person name="Meng A."/>
            <person name="Brown T."/>
            <person name="Cohen L."/>
        </authorList>
    </citation>
    <scope>NUCLEOTIDE SEQUENCE</scope>
    <source>
        <strain evidence="11">CCAP 955/1</strain>
    </source>
</reference>
<keyword evidence="4" id="KW-0547">Nucleotide-binding</keyword>
<dbReference type="EMBL" id="HBIC01046836">
    <property type="protein sequence ID" value="CAE0295060.1"/>
    <property type="molecule type" value="Transcribed_RNA"/>
</dbReference>
<dbReference type="InterPro" id="IPR033729">
    <property type="entry name" value="SerRS_core"/>
</dbReference>
<dbReference type="GO" id="GO:0006434">
    <property type="term" value="P:seryl-tRNA aminoacylation"/>
    <property type="evidence" value="ECO:0007669"/>
    <property type="project" value="InterPro"/>
</dbReference>
<evidence type="ECO:0000313" key="11">
    <source>
        <dbReference type="EMBL" id="CAE0295060.1"/>
    </source>
</evidence>
<name>A0A7S3MDB3_9STRA</name>
<dbReference type="InterPro" id="IPR015866">
    <property type="entry name" value="Ser-tRNA-synth_1_N"/>
</dbReference>
<dbReference type="InterPro" id="IPR002317">
    <property type="entry name" value="Ser-tRNA-ligase_type_1"/>
</dbReference>
<protein>
    <recommendedName>
        <fullName evidence="2">serine--tRNA ligase</fullName>
        <ecNumber evidence="2">6.1.1.11</ecNumber>
    </recommendedName>
    <alternativeName>
        <fullName evidence="8">Seryl-tRNA synthetase</fullName>
    </alternativeName>
</protein>
<comment type="similarity">
    <text evidence="1">Belongs to the class-II aminoacyl-tRNA synthetase family. Type-1 seryl-tRNA synthetase subfamily.</text>
</comment>
<keyword evidence="7" id="KW-0030">Aminoacyl-tRNA synthetase</keyword>
<dbReference type="PANTHER" id="PTHR11778">
    <property type="entry name" value="SERYL-TRNA SYNTHETASE"/>
    <property type="match status" value="1"/>
</dbReference>
<feature type="domain" description="Aminoacyl-transfer RNA synthetases class-II family profile" evidence="10">
    <location>
        <begin position="144"/>
        <end position="426"/>
    </location>
</feature>
<dbReference type="FunFam" id="3.30.930.10:FF:000026">
    <property type="entry name" value="Seryl-tRNA synthetase, cytoplasmic"/>
    <property type="match status" value="1"/>
</dbReference>
<dbReference type="EC" id="6.1.1.11" evidence="2"/>
<dbReference type="CDD" id="cd00770">
    <property type="entry name" value="SerRS_core"/>
    <property type="match status" value="1"/>
</dbReference>
<dbReference type="InterPro" id="IPR002314">
    <property type="entry name" value="aa-tRNA-synt_IIb"/>
</dbReference>
<dbReference type="PRINTS" id="PR00981">
    <property type="entry name" value="TRNASYNTHSER"/>
</dbReference>
<evidence type="ECO:0000256" key="2">
    <source>
        <dbReference type="ARBA" id="ARBA00012840"/>
    </source>
</evidence>
<dbReference type="InterPro" id="IPR042103">
    <property type="entry name" value="SerRS_1_N_sf"/>
</dbReference>
<dbReference type="SUPFAM" id="SSF55681">
    <property type="entry name" value="Class II aaRS and biotin synthetases"/>
    <property type="match status" value="1"/>
</dbReference>
<dbReference type="Gene3D" id="3.30.930.10">
    <property type="entry name" value="Bira Bifunctional Protein, Domain 2"/>
    <property type="match status" value="1"/>
</dbReference>
<feature type="region of interest" description="Disordered" evidence="9">
    <location>
        <begin position="507"/>
        <end position="532"/>
    </location>
</feature>
<dbReference type="InterPro" id="IPR006195">
    <property type="entry name" value="aa-tRNA-synth_II"/>
</dbReference>
<dbReference type="AlphaFoldDB" id="A0A7S3MDB3"/>
<evidence type="ECO:0000256" key="5">
    <source>
        <dbReference type="ARBA" id="ARBA00022840"/>
    </source>
</evidence>
<dbReference type="Pfam" id="PF00587">
    <property type="entry name" value="tRNA-synt_2b"/>
    <property type="match status" value="1"/>
</dbReference>
<proteinExistence type="inferred from homology"/>
<dbReference type="NCBIfam" id="TIGR00414">
    <property type="entry name" value="serS"/>
    <property type="match status" value="1"/>
</dbReference>
<keyword evidence="6" id="KW-0648">Protein biosynthesis</keyword>
<dbReference type="Pfam" id="PF02403">
    <property type="entry name" value="Seryl_tRNA_N"/>
    <property type="match status" value="1"/>
</dbReference>
<accession>A0A7S3MDB3</accession>
<keyword evidence="3" id="KW-0436">Ligase</keyword>
<dbReference type="GO" id="GO:0005524">
    <property type="term" value="F:ATP binding"/>
    <property type="evidence" value="ECO:0007669"/>
    <property type="project" value="UniProtKB-KW"/>
</dbReference>
<evidence type="ECO:0000256" key="6">
    <source>
        <dbReference type="ARBA" id="ARBA00022917"/>
    </source>
</evidence>
<gene>
    <name evidence="11" type="ORF">SELO1098_LOCUS23912</name>
</gene>
<dbReference type="Gene3D" id="1.10.287.40">
    <property type="entry name" value="Serine-tRNA synthetase, tRNA binding domain"/>
    <property type="match status" value="1"/>
</dbReference>
<evidence type="ECO:0000256" key="3">
    <source>
        <dbReference type="ARBA" id="ARBA00022598"/>
    </source>
</evidence>